<dbReference type="HOGENOM" id="CLU_623614_0_0_11"/>
<sequence length="439" mass="44067" precursor="true">MRRHLASIVAVVLCLALLPTAAQARPAGPGAAPAGTAWVTSVLPAAPGVPASPQHVATSVAVGGDGSVDIVRASVTSFGDVTATWSAVLYTMRPGASTASVARVFSSRSARSFPFVVAGRDGSAAVVLPASNGAQVLRRAAGRATWSPLTSIKGLEAVDAGIAKNGTLTVAWADNRSLYARVAGAGADWSPVQKLVTGVTSGPLRQEEYSIVDLAVDPSGAASLAFVHNDQASSVPTKRAVVTTRVAGRTTFPSVRSFTTLTSGASQVKVAQAAGKSVVAWGRQSGPGVLARVKASSTAAWGAASTLSGSGVLRGLVGASGGRVDLVLDGGGLRARALGSGSDATWSSMRLVDATTRAGELDLVHRSQAEPLALYSVSGSTGDRQRLARARTDGTVWAPADLPTPSAITWPGAIGGSGTGHAAMVLSPAGGSVVVAVWR</sequence>
<protein>
    <submittedName>
        <fullName evidence="2">Uncharacterized protein</fullName>
    </submittedName>
</protein>
<gene>
    <name evidence="2" type="ordered locus">Celgi_1848</name>
</gene>
<organism evidence="2 3">
    <name type="scientific">Cellulomonas gilvus (strain ATCC 13127 / NRRL B-14078)</name>
    <name type="common">Cellvibrio gilvus</name>
    <dbReference type="NCBI Taxonomy" id="593907"/>
    <lineage>
        <taxon>Bacteria</taxon>
        <taxon>Bacillati</taxon>
        <taxon>Actinomycetota</taxon>
        <taxon>Actinomycetes</taxon>
        <taxon>Micrococcales</taxon>
        <taxon>Cellulomonadaceae</taxon>
        <taxon>Cellulomonas</taxon>
    </lineage>
</organism>
<feature type="chain" id="PRO_5003367157" evidence="1">
    <location>
        <begin position="25"/>
        <end position="439"/>
    </location>
</feature>
<dbReference type="Proteomes" id="UP000000485">
    <property type="component" value="Chromosome"/>
</dbReference>
<accession>F8A701</accession>
<name>F8A701_CELGA</name>
<dbReference type="EMBL" id="CP002665">
    <property type="protein sequence ID" value="AEI12355.1"/>
    <property type="molecule type" value="Genomic_DNA"/>
</dbReference>
<dbReference type="KEGG" id="cga:Celgi_1848"/>
<dbReference type="STRING" id="593907.Celgi_1848"/>
<dbReference type="AlphaFoldDB" id="F8A701"/>
<reference evidence="3" key="1">
    <citation type="submission" date="2011-04" db="EMBL/GenBank/DDBJ databases">
        <title>Complete sequence of Cellvibrio gilvus ATCC 13127.</title>
        <authorList>
            <person name="Lucas S."/>
            <person name="Han J."/>
            <person name="Lapidus A."/>
            <person name="Cheng J.-F."/>
            <person name="Goodwin L."/>
            <person name="Pitluck S."/>
            <person name="Peters L."/>
            <person name="Munk A."/>
            <person name="Detter J.C."/>
            <person name="Han C."/>
            <person name="Tapia R."/>
            <person name="Land M."/>
            <person name="Hauser L."/>
            <person name="Kyrpides N."/>
            <person name="Ivanova N."/>
            <person name="Ovchinnikova G."/>
            <person name="Pagani I."/>
            <person name="Mead D."/>
            <person name="Brumm P."/>
            <person name="Woyke T."/>
        </authorList>
    </citation>
    <scope>NUCLEOTIDE SEQUENCE [LARGE SCALE GENOMIC DNA]</scope>
    <source>
        <strain evidence="3">ATCC 13127 / NRRL B-14078</strain>
    </source>
</reference>
<keyword evidence="3" id="KW-1185">Reference proteome</keyword>
<feature type="signal peptide" evidence="1">
    <location>
        <begin position="1"/>
        <end position="24"/>
    </location>
</feature>
<evidence type="ECO:0000256" key="1">
    <source>
        <dbReference type="SAM" id="SignalP"/>
    </source>
</evidence>
<dbReference type="RefSeq" id="WP_013883874.1">
    <property type="nucleotide sequence ID" value="NC_015671.1"/>
</dbReference>
<evidence type="ECO:0000313" key="3">
    <source>
        <dbReference type="Proteomes" id="UP000000485"/>
    </source>
</evidence>
<evidence type="ECO:0000313" key="2">
    <source>
        <dbReference type="EMBL" id="AEI12355.1"/>
    </source>
</evidence>
<proteinExistence type="predicted"/>
<keyword evidence="1" id="KW-0732">Signal</keyword>